<dbReference type="Gene3D" id="2.10.260.10">
    <property type="match status" value="1"/>
</dbReference>
<dbReference type="InterPro" id="IPR040678">
    <property type="entry name" value="AbrB_C"/>
</dbReference>
<dbReference type="InterPro" id="IPR052731">
    <property type="entry name" value="B_subtilis_Trans_State_Reg"/>
</dbReference>
<dbReference type="Pfam" id="PF04014">
    <property type="entry name" value="MazE_antitoxin"/>
    <property type="match status" value="1"/>
</dbReference>
<dbReference type="EMBL" id="VTES01000006">
    <property type="protein sequence ID" value="TYS60671.1"/>
    <property type="molecule type" value="Genomic_DNA"/>
</dbReference>
<gene>
    <name evidence="3" type="ORF">FZD47_20905</name>
</gene>
<dbReference type="PROSITE" id="PS51740">
    <property type="entry name" value="SPOVT_ABRB"/>
    <property type="match status" value="1"/>
</dbReference>
<sequence>MKSTGIVRKTDELGRIVIPKEIRRVLGIEIKDPIEIFVAEDQIIFQKYNSQMACSITGEISLDNRTYANGNIVLSPEGEKMLVKQLEEYLEKSLVL</sequence>
<evidence type="ECO:0000259" key="2">
    <source>
        <dbReference type="PROSITE" id="PS51740"/>
    </source>
</evidence>
<dbReference type="PANTHER" id="PTHR36432:SF4">
    <property type="entry name" value="TRANSITION STATE REGULATOR ABH-RELATED"/>
    <property type="match status" value="1"/>
</dbReference>
<proteinExistence type="predicted"/>
<protein>
    <submittedName>
        <fullName evidence="3">AbrB/MazE/SpoVT family DNA-binding domain-containing protein</fullName>
    </submittedName>
</protein>
<comment type="caution">
    <text evidence="3">The sequence shown here is derived from an EMBL/GenBank/DDBJ whole genome shotgun (WGS) entry which is preliminary data.</text>
</comment>
<dbReference type="PANTHER" id="PTHR36432">
    <property type="match status" value="1"/>
</dbReference>
<dbReference type="AlphaFoldDB" id="A0A5D4SDD1"/>
<evidence type="ECO:0000313" key="4">
    <source>
        <dbReference type="Proteomes" id="UP000323732"/>
    </source>
</evidence>
<dbReference type="RefSeq" id="WP_148950819.1">
    <property type="nucleotide sequence ID" value="NZ_VTES01000006.1"/>
</dbReference>
<accession>A0A5D4SDD1</accession>
<dbReference type="Pfam" id="PF18277">
    <property type="entry name" value="AbrB_C"/>
    <property type="match status" value="1"/>
</dbReference>
<dbReference type="SUPFAM" id="SSF89447">
    <property type="entry name" value="AbrB/MazE/MraZ-like"/>
    <property type="match status" value="1"/>
</dbReference>
<dbReference type="Proteomes" id="UP000323732">
    <property type="component" value="Unassembled WGS sequence"/>
</dbReference>
<feature type="domain" description="SpoVT-AbrB" evidence="2">
    <location>
        <begin position="5"/>
        <end position="50"/>
    </location>
</feature>
<dbReference type="SMART" id="SM00966">
    <property type="entry name" value="SpoVT_AbrB"/>
    <property type="match status" value="1"/>
</dbReference>
<dbReference type="InterPro" id="IPR037914">
    <property type="entry name" value="SpoVT-AbrB_sf"/>
</dbReference>
<keyword evidence="1 3" id="KW-0238">DNA-binding</keyword>
<dbReference type="InterPro" id="IPR007159">
    <property type="entry name" value="SpoVT-AbrB_dom"/>
</dbReference>
<dbReference type="GO" id="GO:0003677">
    <property type="term" value="F:DNA binding"/>
    <property type="evidence" value="ECO:0007669"/>
    <property type="project" value="UniProtKB-UniRule"/>
</dbReference>
<evidence type="ECO:0000313" key="3">
    <source>
        <dbReference type="EMBL" id="TYS60671.1"/>
    </source>
</evidence>
<dbReference type="NCBIfam" id="TIGR01439">
    <property type="entry name" value="lp_hng_hel_AbrB"/>
    <property type="match status" value="1"/>
</dbReference>
<name>A0A5D4SDD1_9BACI</name>
<evidence type="ECO:0000256" key="1">
    <source>
        <dbReference type="PROSITE-ProRule" id="PRU01076"/>
    </source>
</evidence>
<reference evidence="3 4" key="1">
    <citation type="submission" date="2019-08" db="EMBL/GenBank/DDBJ databases">
        <title>Bacillus genomes from the desert of Cuatro Cienegas, Coahuila.</title>
        <authorList>
            <person name="Olmedo-Alvarez G."/>
        </authorList>
    </citation>
    <scope>NUCLEOTIDE SEQUENCE [LARGE SCALE GENOMIC DNA]</scope>
    <source>
        <strain evidence="3 4">CH37_1T</strain>
    </source>
</reference>
<organism evidence="3 4">
    <name type="scientific">Bacillus infantis</name>
    <dbReference type="NCBI Taxonomy" id="324767"/>
    <lineage>
        <taxon>Bacteria</taxon>
        <taxon>Bacillati</taxon>
        <taxon>Bacillota</taxon>
        <taxon>Bacilli</taxon>
        <taxon>Bacillales</taxon>
        <taxon>Bacillaceae</taxon>
        <taxon>Bacillus</taxon>
    </lineage>
</organism>